<proteinExistence type="predicted"/>
<protein>
    <submittedName>
        <fullName evidence="2">Uncharacterized protein</fullName>
    </submittedName>
</protein>
<dbReference type="EMBL" id="JBHTEY010000004">
    <property type="protein sequence ID" value="MFC7617355.1"/>
    <property type="molecule type" value="Genomic_DNA"/>
</dbReference>
<evidence type="ECO:0000313" key="3">
    <source>
        <dbReference type="Proteomes" id="UP001596512"/>
    </source>
</evidence>
<name>A0ABW2TTZ1_9PSEU</name>
<evidence type="ECO:0000313" key="2">
    <source>
        <dbReference type="EMBL" id="MFC7617355.1"/>
    </source>
</evidence>
<sequence>MVATTGGGRAVSPLGALKVWLDKSVKRAVGTTLSAGGGRVEHSMSLHGKDLGGVTAVSDGRTVTVSWRTGLVDRARVALSDLQARLVKDPDAGTTPGAGSSTRTPRAARPCTASATATTRGWRSPPTSAPPPTRSPCGWAPPARTARPRSCTAGSPRAPARRRAG</sequence>
<comment type="caution">
    <text evidence="2">The sequence shown here is derived from an EMBL/GenBank/DDBJ whole genome shotgun (WGS) entry which is preliminary data.</text>
</comment>
<accession>A0ABW2TTZ1</accession>
<dbReference type="Proteomes" id="UP001596512">
    <property type="component" value="Unassembled WGS sequence"/>
</dbReference>
<reference evidence="3" key="1">
    <citation type="journal article" date="2019" name="Int. J. Syst. Evol. Microbiol.">
        <title>The Global Catalogue of Microorganisms (GCM) 10K type strain sequencing project: providing services to taxonomists for standard genome sequencing and annotation.</title>
        <authorList>
            <consortium name="The Broad Institute Genomics Platform"/>
            <consortium name="The Broad Institute Genome Sequencing Center for Infectious Disease"/>
            <person name="Wu L."/>
            <person name="Ma J."/>
        </authorList>
    </citation>
    <scope>NUCLEOTIDE SEQUENCE [LARGE SCALE GENOMIC DNA]</scope>
    <source>
        <strain evidence="3">JCM 17695</strain>
    </source>
</reference>
<organism evidence="2 3">
    <name type="scientific">Actinokineospora soli</name>
    <dbReference type="NCBI Taxonomy" id="1048753"/>
    <lineage>
        <taxon>Bacteria</taxon>
        <taxon>Bacillati</taxon>
        <taxon>Actinomycetota</taxon>
        <taxon>Actinomycetes</taxon>
        <taxon>Pseudonocardiales</taxon>
        <taxon>Pseudonocardiaceae</taxon>
        <taxon>Actinokineospora</taxon>
    </lineage>
</organism>
<keyword evidence="3" id="KW-1185">Reference proteome</keyword>
<gene>
    <name evidence="2" type="ORF">ACFQV2_31975</name>
</gene>
<feature type="region of interest" description="Disordered" evidence="1">
    <location>
        <begin position="88"/>
        <end position="165"/>
    </location>
</feature>
<evidence type="ECO:0000256" key="1">
    <source>
        <dbReference type="SAM" id="MobiDB-lite"/>
    </source>
</evidence>